<proteinExistence type="predicted"/>
<protein>
    <submittedName>
        <fullName evidence="2">Unannotated protein</fullName>
    </submittedName>
</protein>
<dbReference type="EMBL" id="CAFBQV010000084">
    <property type="protein sequence ID" value="CAB5064410.1"/>
    <property type="molecule type" value="Genomic_DNA"/>
</dbReference>
<evidence type="ECO:0000313" key="2">
    <source>
        <dbReference type="EMBL" id="CAB5064410.1"/>
    </source>
</evidence>
<dbReference type="Gene3D" id="3.90.550.10">
    <property type="entry name" value="Spore Coat Polysaccharide Biosynthesis Protein SpsA, Chain A"/>
    <property type="match status" value="1"/>
</dbReference>
<accession>A0A6J7UFA0</accession>
<reference evidence="2" key="1">
    <citation type="submission" date="2020-05" db="EMBL/GenBank/DDBJ databases">
        <authorList>
            <person name="Chiriac C."/>
            <person name="Salcher M."/>
            <person name="Ghai R."/>
            <person name="Kavagutti S V."/>
        </authorList>
    </citation>
    <scope>NUCLEOTIDE SEQUENCE</scope>
</reference>
<dbReference type="SUPFAM" id="SSF53448">
    <property type="entry name" value="Nucleotide-diphospho-sugar transferases"/>
    <property type="match status" value="1"/>
</dbReference>
<dbReference type="InterPro" id="IPR029044">
    <property type="entry name" value="Nucleotide-diphossugar_trans"/>
</dbReference>
<gene>
    <name evidence="1" type="ORF">UFOPK2292_00918</name>
    <name evidence="2" type="ORF">UFOPK4345_00657</name>
</gene>
<dbReference type="AlphaFoldDB" id="A0A6J7UFA0"/>
<evidence type="ECO:0000313" key="1">
    <source>
        <dbReference type="EMBL" id="CAB4673190.1"/>
    </source>
</evidence>
<sequence>MELIFGLRCVLKVLIQPGKSGNVLATIAIGDAYLEPFMKYAFHTWEMYCKRHDLGLILFDDHLIESNHPKWKNPFWQKLLIPKIVANSGLRVENICHLDTDILVNPTAPNIFENHDPHKVGLISQMTRLPYDRQSILRRVAFLRNRYLSSRYPLDSILFASIPELYKFSSLAPQPDIACSGVFLFNPKFHADLFLNFFNEFDETVVTPDSGGEELHFNYLIQSQGLEAWLDYRFQAVWIYEVAWKYPFLYGESRENLEVVRQCIESSLFTNYFLHFAGPWHESQFWKQVDVFNNPETISMFIDFANYLEVPVTGKPKGSIKPNDSEK</sequence>
<name>A0A6J7UFA0_9ZZZZ</name>
<organism evidence="2">
    <name type="scientific">freshwater metagenome</name>
    <dbReference type="NCBI Taxonomy" id="449393"/>
    <lineage>
        <taxon>unclassified sequences</taxon>
        <taxon>metagenomes</taxon>
        <taxon>ecological metagenomes</taxon>
    </lineage>
</organism>
<dbReference type="EMBL" id="CAEZWU010000135">
    <property type="protein sequence ID" value="CAB4673190.1"/>
    <property type="molecule type" value="Genomic_DNA"/>
</dbReference>